<keyword evidence="12" id="KW-0270">Exopolysaccharide synthesis</keyword>
<dbReference type="InterPro" id="IPR050445">
    <property type="entry name" value="Bact_polysacc_biosynth/exp"/>
</dbReference>
<dbReference type="FunFam" id="3.40.50.300:FF:000527">
    <property type="entry name" value="Tyrosine-protein kinase etk"/>
    <property type="match status" value="1"/>
</dbReference>
<dbReference type="InterPro" id="IPR032807">
    <property type="entry name" value="GNVR"/>
</dbReference>
<dbReference type="Gene3D" id="3.40.50.300">
    <property type="entry name" value="P-loop containing nucleotide triphosphate hydrolases"/>
    <property type="match status" value="1"/>
</dbReference>
<reference evidence="22" key="1">
    <citation type="submission" date="2009-05" db="EMBL/GenBank/DDBJ databases">
        <authorList>
            <person name="Harkins D.M."/>
            <person name="DeShazer D."/>
            <person name="Woods D.E."/>
            <person name="Brinkac L.M."/>
            <person name="Brown K.A."/>
            <person name="Hung G.C."/>
            <person name="Tuanyok A."/>
            <person name="Zhang B."/>
            <person name="Nierman W.C."/>
        </authorList>
    </citation>
    <scope>NUCLEOTIDE SEQUENCE [LARGE SCALE GENOMIC DNA]</scope>
    <source>
        <strain evidence="22">1710a</strain>
    </source>
</reference>
<dbReference type="NCBIfam" id="TIGR01005">
    <property type="entry name" value="eps_transp_fam"/>
    <property type="match status" value="1"/>
</dbReference>
<evidence type="ECO:0000256" key="15">
    <source>
        <dbReference type="ARBA" id="ARBA00067833"/>
    </source>
</evidence>
<dbReference type="GO" id="GO:0005524">
    <property type="term" value="F:ATP binding"/>
    <property type="evidence" value="ECO:0007669"/>
    <property type="project" value="UniProtKB-KW"/>
</dbReference>
<dbReference type="Pfam" id="PF23607">
    <property type="entry name" value="WZC_N"/>
    <property type="match status" value="1"/>
</dbReference>
<accession>A0A0E1VZ13</accession>
<keyword evidence="10 18" id="KW-0472">Membrane</keyword>
<proteinExistence type="inferred from homology"/>
<evidence type="ECO:0000259" key="19">
    <source>
        <dbReference type="Pfam" id="PF01656"/>
    </source>
</evidence>
<evidence type="ECO:0000256" key="16">
    <source>
        <dbReference type="ARBA" id="ARBA00081049"/>
    </source>
</evidence>
<feature type="coiled-coil region" evidence="17">
    <location>
        <begin position="291"/>
        <end position="355"/>
    </location>
</feature>
<dbReference type="SUPFAM" id="SSF52540">
    <property type="entry name" value="P-loop containing nucleoside triphosphate hydrolases"/>
    <property type="match status" value="1"/>
</dbReference>
<dbReference type="GO" id="GO:0000271">
    <property type="term" value="P:polysaccharide biosynthetic process"/>
    <property type="evidence" value="ECO:0007669"/>
    <property type="project" value="UniProtKB-KW"/>
</dbReference>
<gene>
    <name evidence="22" type="ORF">BURPS1710A_3750</name>
</gene>
<dbReference type="PANTHER" id="PTHR32309">
    <property type="entry name" value="TYROSINE-PROTEIN KINASE"/>
    <property type="match status" value="1"/>
</dbReference>
<dbReference type="InterPro" id="IPR003856">
    <property type="entry name" value="LPS_length_determ_N"/>
</dbReference>
<dbReference type="HOGENOM" id="CLU_009912_0_0_4"/>
<evidence type="ECO:0000256" key="1">
    <source>
        <dbReference type="ARBA" id="ARBA00004429"/>
    </source>
</evidence>
<evidence type="ECO:0000256" key="12">
    <source>
        <dbReference type="ARBA" id="ARBA00023169"/>
    </source>
</evidence>
<evidence type="ECO:0000256" key="4">
    <source>
        <dbReference type="ARBA" id="ARBA00022679"/>
    </source>
</evidence>
<evidence type="ECO:0000313" key="22">
    <source>
        <dbReference type="EMBL" id="EET06210.1"/>
    </source>
</evidence>
<keyword evidence="6" id="KW-0547">Nucleotide-binding</keyword>
<dbReference type="PANTHER" id="PTHR32309:SF32">
    <property type="entry name" value="TYROSINE-PROTEIN KINASE ETK-RELATED"/>
    <property type="match status" value="1"/>
</dbReference>
<keyword evidence="8" id="KW-0067">ATP-binding</keyword>
<dbReference type="GO" id="GO:0042802">
    <property type="term" value="F:identical protein binding"/>
    <property type="evidence" value="ECO:0007669"/>
    <property type="project" value="UniProtKB-ARBA"/>
</dbReference>
<dbReference type="Pfam" id="PF02706">
    <property type="entry name" value="Wzz"/>
    <property type="match status" value="1"/>
</dbReference>
<evidence type="ECO:0000256" key="11">
    <source>
        <dbReference type="ARBA" id="ARBA00023137"/>
    </source>
</evidence>
<evidence type="ECO:0000256" key="7">
    <source>
        <dbReference type="ARBA" id="ARBA00022777"/>
    </source>
</evidence>
<organism evidence="22">
    <name type="scientific">Burkholderia pseudomallei 1710a</name>
    <dbReference type="NCBI Taxonomy" id="320371"/>
    <lineage>
        <taxon>Bacteria</taxon>
        <taxon>Pseudomonadati</taxon>
        <taxon>Pseudomonadota</taxon>
        <taxon>Betaproteobacteria</taxon>
        <taxon>Burkholderiales</taxon>
        <taxon>Burkholderiaceae</taxon>
        <taxon>Burkholderia</taxon>
        <taxon>pseudomallei group</taxon>
    </lineage>
</organism>
<dbReference type="AlphaFoldDB" id="A0A0E1VZ13"/>
<comment type="catalytic activity">
    <reaction evidence="13">
        <text>L-tyrosyl-[protein] + ATP = O-phospho-L-tyrosyl-[protein] + ADP + H(+)</text>
        <dbReference type="Rhea" id="RHEA:10596"/>
        <dbReference type="Rhea" id="RHEA-COMP:10136"/>
        <dbReference type="Rhea" id="RHEA-COMP:20101"/>
        <dbReference type="ChEBI" id="CHEBI:15378"/>
        <dbReference type="ChEBI" id="CHEBI:30616"/>
        <dbReference type="ChEBI" id="CHEBI:46858"/>
        <dbReference type="ChEBI" id="CHEBI:61978"/>
        <dbReference type="ChEBI" id="CHEBI:456216"/>
    </reaction>
</comment>
<dbReference type="RefSeq" id="WP_004527650.1">
    <property type="nucleotide sequence ID" value="NZ_CM000832.1"/>
</dbReference>
<keyword evidence="9 18" id="KW-1133">Transmembrane helix</keyword>
<dbReference type="InterPro" id="IPR005700">
    <property type="entry name" value="EPS_ExoP-like"/>
</dbReference>
<dbReference type="Pfam" id="PF13807">
    <property type="entry name" value="GNVR"/>
    <property type="match status" value="1"/>
</dbReference>
<keyword evidence="11" id="KW-0829">Tyrosine-protein kinase</keyword>
<dbReference type="InterPro" id="IPR002586">
    <property type="entry name" value="CobQ/CobB/MinD/ParA_Nub-bd_dom"/>
</dbReference>
<keyword evidence="7" id="KW-0418">Kinase</keyword>
<feature type="transmembrane region" description="Helical" evidence="18">
    <location>
        <begin position="32"/>
        <end position="51"/>
    </location>
</feature>
<keyword evidence="4" id="KW-0808">Transferase</keyword>
<dbReference type="GO" id="GO:0004713">
    <property type="term" value="F:protein tyrosine kinase activity"/>
    <property type="evidence" value="ECO:0007669"/>
    <property type="project" value="UniProtKB-KW"/>
</dbReference>
<dbReference type="Proteomes" id="UP000001812">
    <property type="component" value="Chromosome I"/>
</dbReference>
<keyword evidence="5 18" id="KW-0812">Transmembrane</keyword>
<evidence type="ECO:0000259" key="21">
    <source>
        <dbReference type="Pfam" id="PF13807"/>
    </source>
</evidence>
<evidence type="ECO:0000256" key="9">
    <source>
        <dbReference type="ARBA" id="ARBA00022989"/>
    </source>
</evidence>
<evidence type="ECO:0000256" key="5">
    <source>
        <dbReference type="ARBA" id="ARBA00022692"/>
    </source>
</evidence>
<feature type="domain" description="CobQ/CobB/MinD/ParA nucleotide binding" evidence="19">
    <location>
        <begin position="548"/>
        <end position="720"/>
    </location>
</feature>
<evidence type="ECO:0000256" key="17">
    <source>
        <dbReference type="SAM" id="Coils"/>
    </source>
</evidence>
<dbReference type="Pfam" id="PF01656">
    <property type="entry name" value="CbiA"/>
    <property type="match status" value="1"/>
</dbReference>
<evidence type="ECO:0000256" key="18">
    <source>
        <dbReference type="SAM" id="Phobius"/>
    </source>
</evidence>
<feature type="domain" description="Polysaccharide chain length determinant N-terminal" evidence="20">
    <location>
        <begin position="18"/>
        <end position="110"/>
    </location>
</feature>
<dbReference type="InterPro" id="IPR005702">
    <property type="entry name" value="Wzc-like_C"/>
</dbReference>
<evidence type="ECO:0000256" key="13">
    <source>
        <dbReference type="ARBA" id="ARBA00053015"/>
    </source>
</evidence>
<name>A0A0E1VZ13_BURPE</name>
<evidence type="ECO:0000256" key="6">
    <source>
        <dbReference type="ARBA" id="ARBA00022741"/>
    </source>
</evidence>
<evidence type="ECO:0000259" key="20">
    <source>
        <dbReference type="Pfam" id="PF02706"/>
    </source>
</evidence>
<evidence type="ECO:0000256" key="8">
    <source>
        <dbReference type="ARBA" id="ARBA00022840"/>
    </source>
</evidence>
<comment type="subcellular location">
    <subcellularLocation>
        <location evidence="1">Cell inner membrane</location>
        <topology evidence="1">Multi-pass membrane protein</topology>
    </subcellularLocation>
</comment>
<dbReference type="CDD" id="cd05387">
    <property type="entry name" value="BY-kinase"/>
    <property type="match status" value="1"/>
</dbReference>
<feature type="domain" description="Tyrosine-protein kinase G-rich" evidence="21">
    <location>
        <begin position="389"/>
        <end position="470"/>
    </location>
</feature>
<comment type="function">
    <text evidence="14">Probably involved in polymerization and/or export of exopolysaccharide EPS I which functions as a virulence factor. May be involved in an ATP-dependent process in the pathway for EPS I production, possibly export of the trimeric repeat units across the inner membrane or their polymerization.</text>
</comment>
<evidence type="ECO:0000256" key="3">
    <source>
        <dbReference type="ARBA" id="ARBA00022475"/>
    </source>
</evidence>
<dbReference type="InterPro" id="IPR027417">
    <property type="entry name" value="P-loop_NTPase"/>
</dbReference>
<evidence type="ECO:0000256" key="2">
    <source>
        <dbReference type="ARBA" id="ARBA00008883"/>
    </source>
</evidence>
<evidence type="ECO:0000256" key="10">
    <source>
        <dbReference type="ARBA" id="ARBA00023136"/>
    </source>
</evidence>
<keyword evidence="17" id="KW-0175">Coiled coil</keyword>
<sequence>MNPNPTGTSTPADSEGDTDFIAVLDILIEGRWLIAAIALGVFIVGVAYAVFSKPVYQADILIQVEDSPDTSAAKSLLGDVSSLFDVKSSAAAETQILASRLVVSRAVDNLKLFIDAKPKRFPVIGHWLARRSEGLSDPGLAGFGGYAWGQERIDVATFDVPRAMEGDTFELTMLDARRYRLDGGDLERGAVGVVGRLERIAAKGGPIALRVDALAAKPGATFVLVRHSRLRTIEALQDNLDVQERVKQSDVVVASLRDTDPDLVSRALNEIGRQYIAQNIQRKSAEAAQSLEFLNGQLPTLKQQLTDSEARLTKLRDEHGSVDLTEEAKLVLAQSADAKTRLLELQQKRQELLSRFMPKHPSVVAIDQQIAALDGYRGTAEQQIKRLPELQQQFVRLMLDVKVNTDLYTALLNNMQQLQLVRAGKVGNVRLVDTAAVPEVPVKPKKALVALASLLLGVLAGCGTAVGRSMLFHGISDPNEIERRLGLSVYATVPRSDRQRALTERAKHKARALSLLCVAHPDEPAVESLRSLRTALQFAMLDAKNNVVVIAGPAPGVGKSFVSANLAAVLTMAGKRVLLIDGDIRKGHLNDYLGLARGKGFSELIAGSAQPDDVLHRDVIAGLDFISTGAMPKNPAELLLNARVSTLIDTFSQRYDAVVIDSPPVLAVADTGILAATAGTAFLVTLAGSTKLGEIAESAKRLAQNGVRLSGVVFNGINPRLGQYGYGSKYGGYRYVAYEYGAKRDA</sequence>
<dbReference type="GO" id="GO:0005886">
    <property type="term" value="C:plasma membrane"/>
    <property type="evidence" value="ECO:0007669"/>
    <property type="project" value="UniProtKB-SubCell"/>
</dbReference>
<comment type="similarity">
    <text evidence="2">Belongs to the etk/wzc family.</text>
</comment>
<evidence type="ECO:0000256" key="14">
    <source>
        <dbReference type="ARBA" id="ARBA00054296"/>
    </source>
</evidence>
<dbReference type="EMBL" id="CM000832">
    <property type="protein sequence ID" value="EET06210.1"/>
    <property type="molecule type" value="Genomic_DNA"/>
</dbReference>
<protein>
    <recommendedName>
        <fullName evidence="15">Putative tyrosine-protein kinase EpsB</fullName>
    </recommendedName>
    <alternativeName>
        <fullName evidence="16">EPS I polysaccharide export protein EpsB</fullName>
    </alternativeName>
</protein>
<dbReference type="NCBIfam" id="TIGR01007">
    <property type="entry name" value="eps_fam"/>
    <property type="match status" value="1"/>
</dbReference>
<keyword evidence="3" id="KW-1003">Cell membrane</keyword>